<feature type="region of interest" description="Disordered" evidence="1">
    <location>
        <begin position="1"/>
        <end position="58"/>
    </location>
</feature>
<accession>A0A0P6YVN3</accession>
<proteinExistence type="predicted"/>
<gene>
    <name evidence="2" type="ORF">SE16_01150</name>
</gene>
<comment type="caution">
    <text evidence="2">The sequence shown here is derived from an EMBL/GenBank/DDBJ whole genome shotgun (WGS) entry which is preliminary data.</text>
</comment>
<feature type="compositionally biased region" description="Low complexity" evidence="1">
    <location>
        <begin position="11"/>
        <end position="28"/>
    </location>
</feature>
<evidence type="ECO:0000313" key="2">
    <source>
        <dbReference type="EMBL" id="KPL89153.1"/>
    </source>
</evidence>
<name>A0A0P6YVN3_9CHLR</name>
<dbReference type="AlphaFoldDB" id="A0A0P6YVN3"/>
<evidence type="ECO:0000256" key="1">
    <source>
        <dbReference type="SAM" id="MobiDB-lite"/>
    </source>
</evidence>
<sequence length="149" mass="15825">MAAAPSSTNGITSPSAISQIAIPSSTTSVPESKDGRARATNVCSPNGTRRHTKTRPISSARITCRPRWAKSVSGIGSAVVLRTTCCWASSNQKDSSFNVGENGAPCIHRSASRSSMMASFVKRAEIKEAWCSRAIRAAFAVSARIRVRL</sequence>
<feature type="compositionally biased region" description="Polar residues" evidence="1">
    <location>
        <begin position="1"/>
        <end position="10"/>
    </location>
</feature>
<protein>
    <submittedName>
        <fullName evidence="2">Uncharacterized protein</fullName>
    </submittedName>
</protein>
<dbReference type="Proteomes" id="UP000050502">
    <property type="component" value="Unassembled WGS sequence"/>
</dbReference>
<dbReference type="EMBL" id="LGKN01000003">
    <property type="protein sequence ID" value="KPL89153.1"/>
    <property type="molecule type" value="Genomic_DNA"/>
</dbReference>
<organism evidence="2 3">
    <name type="scientific">Ardenticatena maritima</name>
    <dbReference type="NCBI Taxonomy" id="872965"/>
    <lineage>
        <taxon>Bacteria</taxon>
        <taxon>Bacillati</taxon>
        <taxon>Chloroflexota</taxon>
        <taxon>Ardenticatenia</taxon>
        <taxon>Ardenticatenales</taxon>
        <taxon>Ardenticatenaceae</taxon>
        <taxon>Ardenticatena</taxon>
    </lineage>
</organism>
<reference evidence="2 3" key="1">
    <citation type="submission" date="2015-07" db="EMBL/GenBank/DDBJ databases">
        <title>Whole genome sequence of Ardenticatena maritima DSM 23922.</title>
        <authorList>
            <person name="Hemp J."/>
            <person name="Ward L.M."/>
            <person name="Pace L.A."/>
            <person name="Fischer W.W."/>
        </authorList>
    </citation>
    <scope>NUCLEOTIDE SEQUENCE [LARGE SCALE GENOMIC DNA]</scope>
    <source>
        <strain evidence="2 3">110S</strain>
    </source>
</reference>
<evidence type="ECO:0000313" key="3">
    <source>
        <dbReference type="Proteomes" id="UP000050502"/>
    </source>
</evidence>